<keyword evidence="6" id="KW-0004">4Fe-4S</keyword>
<organism evidence="16 17">
    <name type="scientific">Vogesella amnigena</name>
    <dbReference type="NCBI Taxonomy" id="1507449"/>
    <lineage>
        <taxon>Bacteria</taxon>
        <taxon>Pseudomonadati</taxon>
        <taxon>Pseudomonadota</taxon>
        <taxon>Betaproteobacteria</taxon>
        <taxon>Neisseriales</taxon>
        <taxon>Chromobacteriaceae</taxon>
        <taxon>Vogesella</taxon>
    </lineage>
</organism>
<dbReference type="Pfam" id="PF00730">
    <property type="entry name" value="HhH-GPD"/>
    <property type="match status" value="1"/>
</dbReference>
<evidence type="ECO:0000256" key="7">
    <source>
        <dbReference type="ARBA" id="ARBA00022723"/>
    </source>
</evidence>
<evidence type="ECO:0000256" key="1">
    <source>
        <dbReference type="ARBA" id="ARBA00000843"/>
    </source>
</evidence>
<evidence type="ECO:0000256" key="13">
    <source>
        <dbReference type="ARBA" id="ARBA00023295"/>
    </source>
</evidence>
<evidence type="ECO:0000256" key="3">
    <source>
        <dbReference type="ARBA" id="ARBA00008343"/>
    </source>
</evidence>
<protein>
    <recommendedName>
        <fullName evidence="5 14">Adenine DNA glycosylase</fullName>
        <ecNumber evidence="4 14">3.2.2.31</ecNumber>
    </recommendedName>
</protein>
<dbReference type="Gene3D" id="1.10.1670.10">
    <property type="entry name" value="Helix-hairpin-Helix base-excision DNA repair enzymes (C-terminal)"/>
    <property type="match status" value="1"/>
</dbReference>
<dbReference type="PANTHER" id="PTHR42944:SF1">
    <property type="entry name" value="ADENINE DNA GLYCOSYLASE"/>
    <property type="match status" value="1"/>
</dbReference>
<keyword evidence="17" id="KW-1185">Reference proteome</keyword>
<keyword evidence="10 14" id="KW-0408">Iron</keyword>
<dbReference type="Pfam" id="PF14815">
    <property type="entry name" value="NUDIX_4"/>
    <property type="match status" value="1"/>
</dbReference>
<evidence type="ECO:0000313" key="16">
    <source>
        <dbReference type="EMBL" id="MFC3626258.1"/>
    </source>
</evidence>
<dbReference type="Proteomes" id="UP001595636">
    <property type="component" value="Unassembled WGS sequence"/>
</dbReference>
<dbReference type="SMART" id="SM00478">
    <property type="entry name" value="ENDO3c"/>
    <property type="match status" value="1"/>
</dbReference>
<dbReference type="CDD" id="cd03431">
    <property type="entry name" value="NUDIX_DNA_Glycosylase_C-MutY"/>
    <property type="match status" value="1"/>
</dbReference>
<dbReference type="InterPro" id="IPR005760">
    <property type="entry name" value="A/G_AdeGlyc_MutY"/>
</dbReference>
<keyword evidence="7" id="KW-0479">Metal-binding</keyword>
<comment type="similarity">
    <text evidence="3 14">Belongs to the Nth/MutY family.</text>
</comment>
<evidence type="ECO:0000256" key="5">
    <source>
        <dbReference type="ARBA" id="ARBA00022023"/>
    </source>
</evidence>
<dbReference type="RefSeq" id="WP_390278778.1">
    <property type="nucleotide sequence ID" value="NZ_JBHRYH010000018.1"/>
</dbReference>
<evidence type="ECO:0000256" key="2">
    <source>
        <dbReference type="ARBA" id="ARBA00002933"/>
    </source>
</evidence>
<keyword evidence="13 14" id="KW-0326">Glycosidase</keyword>
<dbReference type="EMBL" id="JBHRYH010000018">
    <property type="protein sequence ID" value="MFC3626258.1"/>
    <property type="molecule type" value="Genomic_DNA"/>
</dbReference>
<keyword evidence="8 14" id="KW-0227">DNA damage</keyword>
<dbReference type="PANTHER" id="PTHR42944">
    <property type="entry name" value="ADENINE DNA GLYCOSYLASE"/>
    <property type="match status" value="1"/>
</dbReference>
<dbReference type="PROSITE" id="PS00764">
    <property type="entry name" value="ENDONUCLEASE_III_1"/>
    <property type="match status" value="1"/>
</dbReference>
<gene>
    <name evidence="16" type="primary">mutY</name>
    <name evidence="16" type="ORF">ACFOKJ_08940</name>
</gene>
<comment type="caution">
    <text evidence="16">The sequence shown here is derived from an EMBL/GenBank/DDBJ whole genome shotgun (WGS) entry which is preliminary data.</text>
</comment>
<dbReference type="InterPro" id="IPR004035">
    <property type="entry name" value="Endouclease-III_FeS-bd_BS"/>
</dbReference>
<dbReference type="Gene3D" id="3.90.79.10">
    <property type="entry name" value="Nucleoside Triphosphate Pyrophosphohydrolase"/>
    <property type="match status" value="1"/>
</dbReference>
<evidence type="ECO:0000256" key="14">
    <source>
        <dbReference type="RuleBase" id="RU365096"/>
    </source>
</evidence>
<evidence type="ECO:0000256" key="11">
    <source>
        <dbReference type="ARBA" id="ARBA00023014"/>
    </source>
</evidence>
<dbReference type="EC" id="3.2.2.31" evidence="4 14"/>
<evidence type="ECO:0000256" key="6">
    <source>
        <dbReference type="ARBA" id="ARBA00022485"/>
    </source>
</evidence>
<comment type="function">
    <text evidence="2">Adenine glycosylase active on G-A mispairs. MutY also corrects error-prone DNA synthesis past GO lesions which are due to the oxidatively damaged form of guanine: 7,8-dihydro-8-oxoguanine (8-oxo-dGTP).</text>
</comment>
<feature type="domain" description="HhH-GPD" evidence="15">
    <location>
        <begin position="50"/>
        <end position="203"/>
    </location>
</feature>
<evidence type="ECO:0000313" key="17">
    <source>
        <dbReference type="Proteomes" id="UP001595636"/>
    </source>
</evidence>
<proteinExistence type="inferred from homology"/>
<dbReference type="Gene3D" id="1.10.340.30">
    <property type="entry name" value="Hypothetical protein, domain 2"/>
    <property type="match status" value="1"/>
</dbReference>
<comment type="catalytic activity">
    <reaction evidence="1 14">
        <text>Hydrolyzes free adenine bases from 7,8-dihydro-8-oxoguanine:adenine mismatched double-stranded DNA, leaving an apurinic site.</text>
        <dbReference type="EC" id="3.2.2.31"/>
    </reaction>
</comment>
<keyword evidence="9 16" id="KW-0378">Hydrolase</keyword>
<reference evidence="17" key="1">
    <citation type="journal article" date="2019" name="Int. J. Syst. Evol. Microbiol.">
        <title>The Global Catalogue of Microorganisms (GCM) 10K type strain sequencing project: providing services to taxonomists for standard genome sequencing and annotation.</title>
        <authorList>
            <consortium name="The Broad Institute Genomics Platform"/>
            <consortium name="The Broad Institute Genome Sequencing Center for Infectious Disease"/>
            <person name="Wu L."/>
            <person name="Ma J."/>
        </authorList>
    </citation>
    <scope>NUCLEOTIDE SEQUENCE [LARGE SCALE GENOMIC DNA]</scope>
    <source>
        <strain evidence="17">KCTC 42195</strain>
    </source>
</reference>
<sequence>MAGSISISNGVLAVEQQFAPRLVAWQKTHGRHGLPWQVRDPYRVWLSEIMLQQTQVAAVLGYYPRFLDRFPDLATLAAAPVDDVLACWSGLGYYTRARNLHKAAQMVVSDFGGVFPAERHAIETLPGIGRSTAAAIAAFCFGRRETILDGNVKRVLARCFGVDGYPGDKQVEAQMWQLAERLLPADNADMVAYTQGLMDLGATVCSRGKPACTACPMVDGCVAAREGRTAELPVKKPKKAVPERETVMLLALRQGEVLLERRPPTGIWGGLLSLPQFESTLAVADWLAANGDGELRPAWPPLLHVFTHFKLHITPQCVDVTRLSGTVCADAGWQWLPLRAALDAGVPAPVRRLLLQALSGEVPTE</sequence>
<dbReference type="InterPro" id="IPR015797">
    <property type="entry name" value="NUDIX_hydrolase-like_dom_sf"/>
</dbReference>
<comment type="cofactor">
    <cofactor evidence="14">
        <name>[4Fe-4S] cluster</name>
        <dbReference type="ChEBI" id="CHEBI:49883"/>
    </cofactor>
    <text evidence="14">Binds 1 [4Fe-4S] cluster.</text>
</comment>
<dbReference type="InterPro" id="IPR011257">
    <property type="entry name" value="DNA_glycosylase"/>
</dbReference>
<dbReference type="InterPro" id="IPR029119">
    <property type="entry name" value="MutY_C"/>
</dbReference>
<keyword evidence="12" id="KW-0234">DNA repair</keyword>
<accession>A0ABV7TU29</accession>
<dbReference type="SUPFAM" id="SSF48150">
    <property type="entry name" value="DNA-glycosylase"/>
    <property type="match status" value="1"/>
</dbReference>
<evidence type="ECO:0000256" key="10">
    <source>
        <dbReference type="ARBA" id="ARBA00023004"/>
    </source>
</evidence>
<dbReference type="NCBIfam" id="TIGR01084">
    <property type="entry name" value="mutY"/>
    <property type="match status" value="1"/>
</dbReference>
<dbReference type="InterPro" id="IPR044298">
    <property type="entry name" value="MIG/MutY"/>
</dbReference>
<dbReference type="SUPFAM" id="SSF55811">
    <property type="entry name" value="Nudix"/>
    <property type="match status" value="1"/>
</dbReference>
<evidence type="ECO:0000256" key="4">
    <source>
        <dbReference type="ARBA" id="ARBA00012045"/>
    </source>
</evidence>
<dbReference type="InterPro" id="IPR023170">
    <property type="entry name" value="HhH_base_excis_C"/>
</dbReference>
<evidence type="ECO:0000256" key="12">
    <source>
        <dbReference type="ARBA" id="ARBA00023204"/>
    </source>
</evidence>
<evidence type="ECO:0000259" key="15">
    <source>
        <dbReference type="SMART" id="SM00478"/>
    </source>
</evidence>
<keyword evidence="11" id="KW-0411">Iron-sulfur</keyword>
<dbReference type="CDD" id="cd00056">
    <property type="entry name" value="ENDO3c"/>
    <property type="match status" value="1"/>
</dbReference>
<dbReference type="GO" id="GO:0000701">
    <property type="term" value="F:purine-specific mismatch base pair DNA N-glycosylase activity"/>
    <property type="evidence" value="ECO:0007669"/>
    <property type="project" value="UniProtKB-EC"/>
</dbReference>
<dbReference type="InterPro" id="IPR003265">
    <property type="entry name" value="HhH-GPD_domain"/>
</dbReference>
<evidence type="ECO:0000256" key="8">
    <source>
        <dbReference type="ARBA" id="ARBA00022763"/>
    </source>
</evidence>
<evidence type="ECO:0000256" key="9">
    <source>
        <dbReference type="ARBA" id="ARBA00022801"/>
    </source>
</evidence>
<name>A0ABV7TU29_9NEIS</name>